<dbReference type="EMBL" id="FP565176">
    <property type="protein sequence ID" value="CBA15623.1"/>
    <property type="molecule type" value="Genomic_DNA"/>
</dbReference>
<dbReference type="Gene3D" id="3.10.450.50">
    <property type="match status" value="1"/>
</dbReference>
<feature type="region of interest" description="Disordered" evidence="1">
    <location>
        <begin position="123"/>
        <end position="149"/>
    </location>
</feature>
<dbReference type="STRING" id="380358.XALC_1108"/>
<evidence type="ECO:0000313" key="2">
    <source>
        <dbReference type="EMBL" id="CBA15623.1"/>
    </source>
</evidence>
<name>D2UD73_XANAP</name>
<dbReference type="Proteomes" id="UP000001890">
    <property type="component" value="Chromosome"/>
</dbReference>
<organism evidence="2 3">
    <name type="scientific">Xanthomonas albilineans (strain GPE PC73 / CFBP 7063)</name>
    <dbReference type="NCBI Taxonomy" id="380358"/>
    <lineage>
        <taxon>Bacteria</taxon>
        <taxon>Pseudomonadati</taxon>
        <taxon>Pseudomonadota</taxon>
        <taxon>Gammaproteobacteria</taxon>
        <taxon>Lysobacterales</taxon>
        <taxon>Lysobacteraceae</taxon>
        <taxon>Xanthomonas</taxon>
    </lineage>
</organism>
<sequence length="149" mass="16635">MLQALPKGSTKVHTARVFQDGDHVFPHTEYDFFGPKIGSDIFHFVNGKIIKHGDNLQAKPTTRTPSGRSVIDEPTTAEDLDKTQANKTLVAAFVDDILIHDRLERLAGYFDGDHYLQHNPQVGSGASDHGACRFGPSLTHRTQDSWRRQ</sequence>
<evidence type="ECO:0000256" key="1">
    <source>
        <dbReference type="SAM" id="MobiDB-lite"/>
    </source>
</evidence>
<dbReference type="AlphaFoldDB" id="D2UD73"/>
<dbReference type="PATRIC" id="fig|29447.3.peg.1107"/>
<protein>
    <submittedName>
        <fullName evidence="2">Uncharacterized protein</fullName>
    </submittedName>
</protein>
<proteinExistence type="predicted"/>
<evidence type="ECO:0000313" key="3">
    <source>
        <dbReference type="Proteomes" id="UP000001890"/>
    </source>
</evidence>
<dbReference type="OrthoDB" id="9812089at2"/>
<dbReference type="GeneID" id="57876425"/>
<feature type="region of interest" description="Disordered" evidence="1">
    <location>
        <begin position="56"/>
        <end position="78"/>
    </location>
</feature>
<dbReference type="RefSeq" id="WP_012915627.1">
    <property type="nucleotide sequence ID" value="NC_013722.1"/>
</dbReference>
<gene>
    <name evidence="2" type="ordered locus">XALc_1108</name>
</gene>
<keyword evidence="3" id="KW-1185">Reference proteome</keyword>
<dbReference type="eggNOG" id="COG4922">
    <property type="taxonomic scope" value="Bacteria"/>
</dbReference>
<feature type="compositionally biased region" description="Polar residues" evidence="1">
    <location>
        <begin position="58"/>
        <end position="67"/>
    </location>
</feature>
<accession>D2UD73</accession>
<reference evidence="2 3" key="1">
    <citation type="journal article" date="2009" name="BMC Genomics">
        <title>The complete genome sequence of Xanthomonas albilineans provides new insights into the reductive genome evolution of the xylem-limited Xanthomonadaceae.</title>
        <authorList>
            <person name="Pieretti I."/>
            <person name="Royer M."/>
            <person name="Barbe V."/>
            <person name="Carrere S."/>
            <person name="Koebnik R."/>
            <person name="Cociancich S."/>
            <person name="Couloux A."/>
            <person name="Darrasse A."/>
            <person name="Gouzy J."/>
            <person name="Jacques M.A."/>
            <person name="Lauber E."/>
            <person name="Manceau C."/>
            <person name="Mangenot S."/>
            <person name="Poussier S."/>
            <person name="Segurens B."/>
            <person name="Szurek B."/>
            <person name="Verdier V."/>
            <person name="Arlat M."/>
            <person name="Rott P."/>
        </authorList>
    </citation>
    <scope>NUCLEOTIDE SEQUENCE [LARGE SCALE GENOMIC DNA]</scope>
    <source>
        <strain evidence="3">GPE PC73 / CFBP 7063</strain>
    </source>
</reference>
<dbReference type="KEGG" id="xal:XALC_1108"/>